<evidence type="ECO:0000256" key="7">
    <source>
        <dbReference type="SAM" id="Phobius"/>
    </source>
</evidence>
<dbReference type="EMBL" id="JAKMXF010000343">
    <property type="protein sequence ID" value="KAI6647199.1"/>
    <property type="molecule type" value="Genomic_DNA"/>
</dbReference>
<accession>A0AAV7JES4</accession>
<evidence type="ECO:0000256" key="1">
    <source>
        <dbReference type="ARBA" id="ARBA00004167"/>
    </source>
</evidence>
<evidence type="ECO:0000313" key="9">
    <source>
        <dbReference type="EMBL" id="KAI6647199.1"/>
    </source>
</evidence>
<sequence length="138" mass="15682">MVGFEEKRAEEKRTSSVSDSRYAKLEADMEKQNQIYIDSNKQRQEQMIKSQDHQLEAISRGVGVLKDVSYAIGDELDDHNEMLDDLHTDLVNTHSRLGSVSAKMNRVLELSGKKKELIVIVILLILIVVVIALFFIPI</sequence>
<evidence type="ECO:0000259" key="8">
    <source>
        <dbReference type="PROSITE" id="PS50192"/>
    </source>
</evidence>
<dbReference type="PANTHER" id="PTHR12791">
    <property type="entry name" value="GOLGI SNARE BET1-RELATED"/>
    <property type="match status" value="1"/>
</dbReference>
<keyword evidence="4 7" id="KW-1133">Transmembrane helix</keyword>
<comment type="caution">
    <text evidence="9">The sequence shown here is derived from an EMBL/GenBank/DDBJ whole genome shotgun (WGS) entry which is preliminary data.</text>
</comment>
<evidence type="ECO:0000313" key="10">
    <source>
        <dbReference type="Proteomes" id="UP001165289"/>
    </source>
</evidence>
<dbReference type="Proteomes" id="UP001165289">
    <property type="component" value="Unassembled WGS sequence"/>
</dbReference>
<dbReference type="GO" id="GO:0005794">
    <property type="term" value="C:Golgi apparatus"/>
    <property type="evidence" value="ECO:0007669"/>
    <property type="project" value="UniProtKB-ARBA"/>
</dbReference>
<keyword evidence="3 7" id="KW-0812">Transmembrane</keyword>
<feature type="transmembrane region" description="Helical" evidence="7">
    <location>
        <begin position="117"/>
        <end position="136"/>
    </location>
</feature>
<keyword evidence="2" id="KW-0813">Transport</keyword>
<organism evidence="9 10">
    <name type="scientific">Oopsacas minuta</name>
    <dbReference type="NCBI Taxonomy" id="111878"/>
    <lineage>
        <taxon>Eukaryota</taxon>
        <taxon>Metazoa</taxon>
        <taxon>Porifera</taxon>
        <taxon>Hexactinellida</taxon>
        <taxon>Hexasterophora</taxon>
        <taxon>Lyssacinosida</taxon>
        <taxon>Leucopsacidae</taxon>
        <taxon>Oopsacas</taxon>
    </lineage>
</organism>
<dbReference type="GO" id="GO:0016020">
    <property type="term" value="C:membrane"/>
    <property type="evidence" value="ECO:0007669"/>
    <property type="project" value="UniProtKB-SubCell"/>
</dbReference>
<dbReference type="AlphaFoldDB" id="A0AAV7JES4"/>
<comment type="subcellular location">
    <subcellularLocation>
        <location evidence="1">Membrane</location>
        <topology evidence="1">Single-pass membrane protein</topology>
    </subcellularLocation>
</comment>
<dbReference type="InterPro" id="IPR000727">
    <property type="entry name" value="T_SNARE_dom"/>
</dbReference>
<name>A0AAV7JES4_9METZ</name>
<reference evidence="9 10" key="1">
    <citation type="journal article" date="2023" name="BMC Biol.">
        <title>The compact genome of the sponge Oopsacas minuta (Hexactinellida) is lacking key metazoan core genes.</title>
        <authorList>
            <person name="Santini S."/>
            <person name="Schenkelaars Q."/>
            <person name="Jourda C."/>
            <person name="Duchesne M."/>
            <person name="Belahbib H."/>
            <person name="Rocher C."/>
            <person name="Selva M."/>
            <person name="Riesgo A."/>
            <person name="Vervoort M."/>
            <person name="Leys S.P."/>
            <person name="Kodjabachian L."/>
            <person name="Le Bivic A."/>
            <person name="Borchiellini C."/>
            <person name="Claverie J.M."/>
            <person name="Renard E."/>
        </authorList>
    </citation>
    <scope>NUCLEOTIDE SEQUENCE [LARGE SCALE GENOMIC DNA]</scope>
    <source>
        <strain evidence="9">SPO-2</strain>
    </source>
</reference>
<protein>
    <submittedName>
        <fullName evidence="9">Syntaxin-6-like isoform X2</fullName>
    </submittedName>
</protein>
<gene>
    <name evidence="9" type="ORF">LOD99_12196</name>
</gene>
<keyword evidence="10" id="KW-1185">Reference proteome</keyword>
<dbReference type="CDD" id="cd15851">
    <property type="entry name" value="SNARE_Syntaxin6"/>
    <property type="match status" value="1"/>
</dbReference>
<evidence type="ECO:0000256" key="5">
    <source>
        <dbReference type="ARBA" id="ARBA00023136"/>
    </source>
</evidence>
<dbReference type="SMART" id="SM00397">
    <property type="entry name" value="t_SNARE"/>
    <property type="match status" value="1"/>
</dbReference>
<feature type="domain" description="T-SNARE coiled-coil homology" evidence="8">
    <location>
        <begin position="45"/>
        <end position="107"/>
    </location>
</feature>
<dbReference type="PROSITE" id="PS50192">
    <property type="entry name" value="T_SNARE"/>
    <property type="match status" value="1"/>
</dbReference>
<dbReference type="SUPFAM" id="SSF58038">
    <property type="entry name" value="SNARE fusion complex"/>
    <property type="match status" value="1"/>
</dbReference>
<evidence type="ECO:0000256" key="2">
    <source>
        <dbReference type="ARBA" id="ARBA00022448"/>
    </source>
</evidence>
<evidence type="ECO:0000256" key="3">
    <source>
        <dbReference type="ARBA" id="ARBA00022692"/>
    </source>
</evidence>
<dbReference type="Gene3D" id="1.20.5.110">
    <property type="match status" value="1"/>
</dbReference>
<evidence type="ECO:0000256" key="6">
    <source>
        <dbReference type="SAM" id="MobiDB-lite"/>
    </source>
</evidence>
<evidence type="ECO:0000256" key="4">
    <source>
        <dbReference type="ARBA" id="ARBA00022989"/>
    </source>
</evidence>
<proteinExistence type="predicted"/>
<keyword evidence="5 7" id="KW-0472">Membrane</keyword>
<feature type="region of interest" description="Disordered" evidence="6">
    <location>
        <begin position="1"/>
        <end position="24"/>
    </location>
</feature>
<feature type="compositionally biased region" description="Basic and acidic residues" evidence="6">
    <location>
        <begin position="1"/>
        <end position="14"/>
    </location>
</feature>